<proteinExistence type="predicted"/>
<protein>
    <recommendedName>
        <fullName evidence="4">Kazal-like domain-containing protein</fullName>
    </recommendedName>
</protein>
<evidence type="ECO:0008006" key="4">
    <source>
        <dbReference type="Google" id="ProtNLM"/>
    </source>
</evidence>
<evidence type="ECO:0000256" key="1">
    <source>
        <dbReference type="SAM" id="SignalP"/>
    </source>
</evidence>
<feature type="chain" id="PRO_5045308674" description="Kazal-like domain-containing protein" evidence="1">
    <location>
        <begin position="24"/>
        <end position="90"/>
    </location>
</feature>
<dbReference type="PROSITE" id="PS51257">
    <property type="entry name" value="PROKAR_LIPOPROTEIN"/>
    <property type="match status" value="1"/>
</dbReference>
<sequence>MRFSSPISVLTLAVVAAVSTGCATPAEPVAPLVTSCEAPRPQVCTMIFAPVCATSTSGELSTHASGCNACADDQVVSYVDGACEEEGNSL</sequence>
<accession>A0ABZ0IBH4</accession>
<gene>
    <name evidence="2" type="ORF">R0137_16720</name>
</gene>
<feature type="signal peptide" evidence="1">
    <location>
        <begin position="1"/>
        <end position="23"/>
    </location>
</feature>
<dbReference type="RefSeq" id="WP_407327558.1">
    <property type="nucleotide sequence ID" value="NZ_CP136865.1"/>
</dbReference>
<keyword evidence="1" id="KW-0732">Signal</keyword>
<keyword evidence="3" id="KW-1185">Reference proteome</keyword>
<dbReference type="EMBL" id="CP136865">
    <property type="protein sequence ID" value="WOJ96868.1"/>
    <property type="molecule type" value="Genomic_DNA"/>
</dbReference>
<evidence type="ECO:0000313" key="3">
    <source>
        <dbReference type="Proteomes" id="UP001626549"/>
    </source>
</evidence>
<reference evidence="2 3" key="1">
    <citation type="submission" date="2023-10" db="EMBL/GenBank/DDBJ databases">
        <title>Two novel species belonging to the OM43/NOR5 clade.</title>
        <authorList>
            <person name="Park M."/>
        </authorList>
    </citation>
    <scope>NUCLEOTIDE SEQUENCE [LARGE SCALE GENOMIC DNA]</scope>
    <source>
        <strain evidence="2 3">IMCC45268</strain>
    </source>
</reference>
<dbReference type="Proteomes" id="UP001626549">
    <property type="component" value="Chromosome"/>
</dbReference>
<organism evidence="2 3">
    <name type="scientific">Congregibacter brevis</name>
    <dbReference type="NCBI Taxonomy" id="3081201"/>
    <lineage>
        <taxon>Bacteria</taxon>
        <taxon>Pseudomonadati</taxon>
        <taxon>Pseudomonadota</taxon>
        <taxon>Gammaproteobacteria</taxon>
        <taxon>Cellvibrionales</taxon>
        <taxon>Halieaceae</taxon>
        <taxon>Congregibacter</taxon>
    </lineage>
</organism>
<name>A0ABZ0IBH4_9GAMM</name>
<evidence type="ECO:0000313" key="2">
    <source>
        <dbReference type="EMBL" id="WOJ96868.1"/>
    </source>
</evidence>